<accession>A0A2R6T9D0</accession>
<dbReference type="PRINTS" id="PR00033">
    <property type="entry name" value="HTHASNC"/>
</dbReference>
<dbReference type="RefSeq" id="WP_048106436.1">
    <property type="nucleotide sequence ID" value="NZ_CP007026.1"/>
</dbReference>
<dbReference type="EMBL" id="LXWN01000002">
    <property type="protein sequence ID" value="PTL87225.1"/>
    <property type="molecule type" value="Genomic_DNA"/>
</dbReference>
<dbReference type="GeneID" id="24817296"/>
<dbReference type="InterPro" id="IPR036390">
    <property type="entry name" value="WH_DNA-bd_sf"/>
</dbReference>
<dbReference type="Pfam" id="PF13412">
    <property type="entry name" value="HTH_24"/>
    <property type="match status" value="1"/>
</dbReference>
<dbReference type="PROSITE" id="PS00519">
    <property type="entry name" value="HTH_ASNC_1"/>
    <property type="match status" value="1"/>
</dbReference>
<dbReference type="Pfam" id="PF13404">
    <property type="entry name" value="HTH_AsnC-type"/>
    <property type="match status" value="1"/>
</dbReference>
<dbReference type="SUPFAM" id="SSF46785">
    <property type="entry name" value="Winged helix' DNA-binding domain"/>
    <property type="match status" value="2"/>
</dbReference>
<organism evidence="5 6">
    <name type="scientific">Candidatus Nitrosopelagicus brevis</name>
    <dbReference type="NCBI Taxonomy" id="1410606"/>
    <lineage>
        <taxon>Archaea</taxon>
        <taxon>Nitrososphaerota</taxon>
    </lineage>
</organism>
<keyword evidence="2" id="KW-0238">DNA-binding</keyword>
<comment type="caution">
    <text evidence="5">The sequence shown here is derived from an EMBL/GenBank/DDBJ whole genome shotgun (WGS) entry which is preliminary data.</text>
</comment>
<dbReference type="OrthoDB" id="6995at2157"/>
<dbReference type="Gene3D" id="1.10.10.10">
    <property type="entry name" value="Winged helix-like DNA-binding domain superfamily/Winged helix DNA-binding domain"/>
    <property type="match status" value="2"/>
</dbReference>
<dbReference type="GO" id="GO:0043565">
    <property type="term" value="F:sequence-specific DNA binding"/>
    <property type="evidence" value="ECO:0007669"/>
    <property type="project" value="InterPro"/>
</dbReference>
<dbReference type="Proteomes" id="UP000241022">
    <property type="component" value="Unassembled WGS sequence"/>
</dbReference>
<dbReference type="InterPro" id="IPR036388">
    <property type="entry name" value="WH-like_DNA-bd_sf"/>
</dbReference>
<dbReference type="PANTHER" id="PTHR43413:SF8">
    <property type="entry name" value="HTH-TYPE TRANSCRIPTIONAL REGULATOR PTR1"/>
    <property type="match status" value="1"/>
</dbReference>
<dbReference type="SMART" id="SM00344">
    <property type="entry name" value="HTH_ASNC"/>
    <property type="match status" value="1"/>
</dbReference>
<keyword evidence="1" id="KW-0805">Transcription regulation</keyword>
<proteinExistence type="predicted"/>
<sequence length="299" mass="34279">MDILDMKILSRLLNNCRKPDRQIGMELGISGGAVGSRINKMEKLGIIEKFCLKVEPPLLGLNMFYIVVNSQNQKEIIKNVKLAGMPFAIVPCVGGITVIGVIVKEDMQQKIELLQKLMEDVRVMSVFEADNTKITHNLTRTDLEILNELIQDPRKRIEQLSKDTELSTKTINRGLEKLQNNESIQFTLIYDPSKIEGFLCYAVVAMTQEDIPKMLKKFEDEFGEDYLMTPFLAKNQVVLFLYSESIFKMDEMTERVAKVEGTITTELFIPKKIDMPEKWLEKRLETLTKSQTLHLSQVN</sequence>
<feature type="domain" description="HTH asnC-type" evidence="4">
    <location>
        <begin position="1"/>
        <end position="62"/>
    </location>
</feature>
<gene>
    <name evidence="5" type="ORF">A7X95_04745</name>
</gene>
<keyword evidence="3" id="KW-0804">Transcription</keyword>
<reference evidence="6" key="1">
    <citation type="submission" date="2016-05" db="EMBL/GenBank/DDBJ databases">
        <authorList>
            <person name="Dupont C."/>
            <person name="Santoro A."/>
        </authorList>
    </citation>
    <scope>NUCLEOTIDE SEQUENCE [LARGE SCALE GENOMIC DNA]</scope>
    <source>
        <strain evidence="6">U25</strain>
    </source>
</reference>
<protein>
    <submittedName>
        <fullName evidence="5">Transcriptional regulator</fullName>
    </submittedName>
</protein>
<evidence type="ECO:0000313" key="5">
    <source>
        <dbReference type="EMBL" id="PTL87225.1"/>
    </source>
</evidence>
<dbReference type="InterPro" id="IPR019885">
    <property type="entry name" value="Tscrpt_reg_HTH_AsnC-type_CS"/>
</dbReference>
<dbReference type="InterPro" id="IPR000485">
    <property type="entry name" value="AsnC-type_HTH_dom"/>
</dbReference>
<dbReference type="PROSITE" id="PS50956">
    <property type="entry name" value="HTH_ASNC_2"/>
    <property type="match status" value="1"/>
</dbReference>
<dbReference type="InterPro" id="IPR019888">
    <property type="entry name" value="Tscrpt_reg_AsnC-like"/>
</dbReference>
<evidence type="ECO:0000256" key="2">
    <source>
        <dbReference type="ARBA" id="ARBA00023125"/>
    </source>
</evidence>
<dbReference type="PANTHER" id="PTHR43413">
    <property type="entry name" value="TRANSCRIPTIONAL REGULATOR, ASNC FAMILY"/>
    <property type="match status" value="1"/>
</dbReference>
<dbReference type="AlphaFoldDB" id="A0A2R6T9D0"/>
<evidence type="ECO:0000256" key="1">
    <source>
        <dbReference type="ARBA" id="ARBA00023015"/>
    </source>
</evidence>
<reference evidence="5 6" key="2">
    <citation type="submission" date="2018-04" db="EMBL/GenBank/DDBJ databases">
        <title>Transcriptomics of ammonia oxidizing archaea.</title>
        <authorList>
            <person name="Carini P."/>
        </authorList>
    </citation>
    <scope>NUCLEOTIDE SEQUENCE [LARGE SCALE GENOMIC DNA]</scope>
    <source>
        <strain evidence="5 6">U25</strain>
    </source>
</reference>
<keyword evidence="6" id="KW-1185">Reference proteome</keyword>
<evidence type="ECO:0000313" key="6">
    <source>
        <dbReference type="Proteomes" id="UP000241022"/>
    </source>
</evidence>
<evidence type="ECO:0000256" key="3">
    <source>
        <dbReference type="ARBA" id="ARBA00023163"/>
    </source>
</evidence>
<evidence type="ECO:0000259" key="4">
    <source>
        <dbReference type="PROSITE" id="PS50956"/>
    </source>
</evidence>
<name>A0A2R6T9D0_9ARCH</name>
<dbReference type="InterPro" id="IPR050684">
    <property type="entry name" value="HTH-Siroheme_Decarb"/>
</dbReference>